<proteinExistence type="predicted"/>
<evidence type="ECO:0000256" key="1">
    <source>
        <dbReference type="SAM" id="Phobius"/>
    </source>
</evidence>
<dbReference type="HOGENOM" id="CLU_2626995_0_0_1"/>
<keyword evidence="1" id="KW-1133">Transmembrane helix</keyword>
<dbReference type="Proteomes" id="UP000009183">
    <property type="component" value="Chromosome 18"/>
</dbReference>
<reference evidence="3" key="1">
    <citation type="journal article" date="2007" name="Nature">
        <title>The grapevine genome sequence suggests ancestral hexaploidization in major angiosperm phyla.</title>
        <authorList>
            <consortium name="The French-Italian Public Consortium for Grapevine Genome Characterization."/>
            <person name="Jaillon O."/>
            <person name="Aury J.-M."/>
            <person name="Noel B."/>
            <person name="Policriti A."/>
            <person name="Clepet C."/>
            <person name="Casagrande A."/>
            <person name="Choisne N."/>
            <person name="Aubourg S."/>
            <person name="Vitulo N."/>
            <person name="Jubin C."/>
            <person name="Vezzi A."/>
            <person name="Legeai F."/>
            <person name="Hugueney P."/>
            <person name="Dasilva C."/>
            <person name="Horner D."/>
            <person name="Mica E."/>
            <person name="Jublot D."/>
            <person name="Poulain J."/>
            <person name="Bruyere C."/>
            <person name="Billault A."/>
            <person name="Segurens B."/>
            <person name="Gouyvenoux M."/>
            <person name="Ugarte E."/>
            <person name="Cattonaro F."/>
            <person name="Anthouard V."/>
            <person name="Vico V."/>
            <person name="Del Fabbro C."/>
            <person name="Alaux M."/>
            <person name="Di Gaspero G."/>
            <person name="Dumas V."/>
            <person name="Felice N."/>
            <person name="Paillard S."/>
            <person name="Juman I."/>
            <person name="Moroldo M."/>
            <person name="Scalabrin S."/>
            <person name="Canaguier A."/>
            <person name="Le Clainche I."/>
            <person name="Malacrida G."/>
            <person name="Durand E."/>
            <person name="Pesole G."/>
            <person name="Laucou V."/>
            <person name="Chatelet P."/>
            <person name="Merdinoglu D."/>
            <person name="Delledonne M."/>
            <person name="Pezzotti M."/>
            <person name="Lecharny A."/>
            <person name="Scarpelli C."/>
            <person name="Artiguenave F."/>
            <person name="Pe M.E."/>
            <person name="Valle G."/>
            <person name="Morgante M."/>
            <person name="Caboche M."/>
            <person name="Adam-Blondon A.-F."/>
            <person name="Weissenbach J."/>
            <person name="Quetier F."/>
            <person name="Wincker P."/>
        </authorList>
    </citation>
    <scope>NUCLEOTIDE SEQUENCE [LARGE SCALE GENOMIC DNA]</scope>
    <source>
        <strain evidence="3">cv. Pinot noir / PN40024</strain>
    </source>
</reference>
<keyword evidence="3" id="KW-1185">Reference proteome</keyword>
<dbReference type="InParanoid" id="E0CP68"/>
<dbReference type="STRING" id="29760.E0CP68"/>
<keyword evidence="1" id="KW-0812">Transmembrane</keyword>
<feature type="transmembrane region" description="Helical" evidence="1">
    <location>
        <begin position="40"/>
        <end position="57"/>
    </location>
</feature>
<dbReference type="EMBL" id="FN595227">
    <property type="protein sequence ID" value="CBI19525.3"/>
    <property type="molecule type" value="Genomic_DNA"/>
</dbReference>
<evidence type="ECO:0000313" key="2">
    <source>
        <dbReference type="EMBL" id="CBI19525.3"/>
    </source>
</evidence>
<accession>E0CP68</accession>
<protein>
    <submittedName>
        <fullName evidence="2">Uncharacterized protein</fullName>
    </submittedName>
</protein>
<sequence>MDCVRNVFPKENPIWKREKQRLYRWISSVRRSRLHARRTLIAIQFCSVVFFLFFSVSRQSGMGYAQLEVYLDCGHVQR</sequence>
<organism evidence="2 3">
    <name type="scientific">Vitis vinifera</name>
    <name type="common">Grape</name>
    <dbReference type="NCBI Taxonomy" id="29760"/>
    <lineage>
        <taxon>Eukaryota</taxon>
        <taxon>Viridiplantae</taxon>
        <taxon>Streptophyta</taxon>
        <taxon>Embryophyta</taxon>
        <taxon>Tracheophyta</taxon>
        <taxon>Spermatophyta</taxon>
        <taxon>Magnoliopsida</taxon>
        <taxon>eudicotyledons</taxon>
        <taxon>Gunneridae</taxon>
        <taxon>Pentapetalae</taxon>
        <taxon>rosids</taxon>
        <taxon>Vitales</taxon>
        <taxon>Vitaceae</taxon>
        <taxon>Viteae</taxon>
        <taxon>Vitis</taxon>
    </lineage>
</organism>
<dbReference type="PaxDb" id="29760-VIT_18s0001g10570.t01"/>
<gene>
    <name evidence="2" type="ordered locus">VIT_18s0001g10570</name>
</gene>
<keyword evidence="1" id="KW-0472">Membrane</keyword>
<dbReference type="AlphaFoldDB" id="E0CP68"/>
<name>E0CP68_VITVI</name>
<evidence type="ECO:0000313" key="3">
    <source>
        <dbReference type="Proteomes" id="UP000009183"/>
    </source>
</evidence>